<dbReference type="AlphaFoldDB" id="A0A856MEH5"/>
<evidence type="ECO:0000313" key="1">
    <source>
        <dbReference type="EMBL" id="QDL09725.1"/>
    </source>
</evidence>
<dbReference type="EMBL" id="CP030118">
    <property type="protein sequence ID" value="QDL09725.1"/>
    <property type="molecule type" value="Genomic_DNA"/>
</dbReference>
<gene>
    <name evidence="1" type="ORF">DP114_19105</name>
</gene>
<dbReference type="RefSeq" id="WP_171976840.1">
    <property type="nucleotide sequence ID" value="NZ_CAWOXK010000001.1"/>
</dbReference>
<dbReference type="KEGG" id="bsen:DP114_19105"/>
<organism evidence="1 2">
    <name type="scientific">Brasilonema sennae CENA114</name>
    <dbReference type="NCBI Taxonomy" id="415709"/>
    <lineage>
        <taxon>Bacteria</taxon>
        <taxon>Bacillati</taxon>
        <taxon>Cyanobacteriota</taxon>
        <taxon>Cyanophyceae</taxon>
        <taxon>Nostocales</taxon>
        <taxon>Scytonemataceae</taxon>
        <taxon>Brasilonema</taxon>
        <taxon>Bromeliae group (in: Brasilonema)</taxon>
    </lineage>
</organism>
<sequence length="273" mass="30895">MTLVGFQQALSELVMSSEFCLQVLTSPDLALGAFDLTPLEHQRLVSLAQTPGLGIGRMLHRSFRLSMLVNLLPKTCTVLNTQNLNQVFNIYWQTQPPRNFYYQQEAVRFGEFLIAQLEQGTIQNEFLEEILRFEISVLFLMRFIPEQVAGNNSLKLGVSEDFFPNLNPQYRIVLFRHEPDSLLTTLNEGRVPESGLEGNYYLLLTISSTNQLQIKPVGSRLGEILLACNGQRSVSHLCTQLSLTLQDLEILAERGFLSFHHQASILSASDFSR</sequence>
<reference evidence="1 2" key="1">
    <citation type="submission" date="2018-06" db="EMBL/GenBank/DDBJ databases">
        <title>Comparative genomics of Brasilonema spp. strains.</title>
        <authorList>
            <person name="Alvarenga D.O."/>
            <person name="Fiore M.F."/>
            <person name="Varani A.M."/>
        </authorList>
    </citation>
    <scope>NUCLEOTIDE SEQUENCE [LARGE SCALE GENOMIC DNA]</scope>
    <source>
        <strain evidence="1 2">CENA114</strain>
    </source>
</reference>
<accession>A0A856MEH5</accession>
<keyword evidence="2" id="KW-1185">Reference proteome</keyword>
<proteinExistence type="predicted"/>
<evidence type="ECO:0008006" key="3">
    <source>
        <dbReference type="Google" id="ProtNLM"/>
    </source>
</evidence>
<name>A0A856MEH5_9CYAN</name>
<dbReference type="Proteomes" id="UP000503129">
    <property type="component" value="Chromosome"/>
</dbReference>
<evidence type="ECO:0000313" key="2">
    <source>
        <dbReference type="Proteomes" id="UP000503129"/>
    </source>
</evidence>
<protein>
    <recommendedName>
        <fullName evidence="3">DNA-binding domain-containing protein</fullName>
    </recommendedName>
</protein>